<evidence type="ECO:0000313" key="2">
    <source>
        <dbReference type="Proteomes" id="UP000664658"/>
    </source>
</evidence>
<dbReference type="RefSeq" id="WP_207542474.1">
    <property type="nucleotide sequence ID" value="NZ_JAFNAA010000017.1"/>
</dbReference>
<dbReference type="EMBL" id="JAFNAA010000017">
    <property type="protein sequence ID" value="MBO1109283.1"/>
    <property type="molecule type" value="Genomic_DNA"/>
</dbReference>
<proteinExistence type="predicted"/>
<sequence length="335" mass="39834">MSSMWDDFLDFDLRREDFVYQRPERTWGYLYNKYSFISFLGEKLEKRCDLIKHMAQQNGMNPAVNKSWRHRKNKRINAEWIPGKYITKLTCAIKEKEKLKSYLERHYDKITKEHGKVEMITLSFHLPEMMRPSRRKFDTKFQLALNTLKEKFDKLKKQIQSDRFYTQFCGYSKLILLTEKCEPFYLVNFFVKCKKSVDIDSDNIAYHISDLWRLGESTHKRDHWELFFYPLGESNLPFDDNIKLTVVKPTGLSGVVHELCSEDKDILDVIFEPADDKRASLPNNRRGCFEFFLIQAQQYNVIPGIRACSTSTNLTYMNARVIKARQARKKVHKKT</sequence>
<dbReference type="Proteomes" id="UP000664658">
    <property type="component" value="Unassembled WGS sequence"/>
</dbReference>
<protein>
    <submittedName>
        <fullName evidence="1">Uncharacterized protein</fullName>
    </submittedName>
</protein>
<reference evidence="1" key="1">
    <citation type="submission" date="2021-03" db="EMBL/GenBank/DDBJ databases">
        <title>Plesiomonas shigelloides zfcc0051, isolated from zebrafish feces.</title>
        <authorList>
            <person name="Vanderhoek Z."/>
            <person name="Gaulke C."/>
        </authorList>
    </citation>
    <scope>NUCLEOTIDE SEQUENCE</scope>
    <source>
        <strain evidence="1">Zfcc0051</strain>
    </source>
</reference>
<gene>
    <name evidence="1" type="ORF">J2R62_13875</name>
</gene>
<comment type="caution">
    <text evidence="1">The sequence shown here is derived from an EMBL/GenBank/DDBJ whole genome shotgun (WGS) entry which is preliminary data.</text>
</comment>
<name>A0A8I1W7Z7_PLESH</name>
<evidence type="ECO:0000313" key="1">
    <source>
        <dbReference type="EMBL" id="MBO1109283.1"/>
    </source>
</evidence>
<dbReference type="AlphaFoldDB" id="A0A8I1W7Z7"/>
<organism evidence="1 2">
    <name type="scientific">Plesiomonas shigelloides</name>
    <name type="common">Aeromonas shigelloides</name>
    <dbReference type="NCBI Taxonomy" id="703"/>
    <lineage>
        <taxon>Bacteria</taxon>
        <taxon>Pseudomonadati</taxon>
        <taxon>Pseudomonadota</taxon>
        <taxon>Gammaproteobacteria</taxon>
        <taxon>Enterobacterales</taxon>
        <taxon>Enterobacteriaceae</taxon>
        <taxon>Plesiomonas</taxon>
    </lineage>
</organism>
<accession>A0A8I1W7Z7</accession>